<organism evidence="1">
    <name type="scientific">Mus musculus</name>
    <name type="common">Mouse</name>
    <dbReference type="NCBI Taxonomy" id="10090"/>
    <lineage>
        <taxon>Eukaryota</taxon>
        <taxon>Metazoa</taxon>
        <taxon>Chordata</taxon>
        <taxon>Craniata</taxon>
        <taxon>Vertebrata</taxon>
        <taxon>Euteleostomi</taxon>
        <taxon>Mammalia</taxon>
        <taxon>Eutheria</taxon>
        <taxon>Euarchontoglires</taxon>
        <taxon>Glires</taxon>
        <taxon>Rodentia</taxon>
        <taxon>Myomorpha</taxon>
        <taxon>Muroidea</taxon>
        <taxon>Muridae</taxon>
        <taxon>Murinae</taxon>
        <taxon>Mus</taxon>
        <taxon>Mus</taxon>
    </lineage>
</organism>
<dbReference type="EMBL" id="AY129323">
    <property type="protein sequence ID" value="AAN17520.1"/>
    <property type="molecule type" value="mRNA"/>
</dbReference>
<sequence length="11" mass="1223">MQLYLVGIEAS</sequence>
<evidence type="ECO:0000313" key="1">
    <source>
        <dbReference type="EMBL" id="AAN17520.1"/>
    </source>
</evidence>
<evidence type="ECO:0000313" key="3">
    <source>
        <dbReference type="MGI" id="MGI:106248"/>
    </source>
</evidence>
<gene>
    <name evidence="1 3" type="primary">Eif5a</name>
</gene>
<dbReference type="EMBL" id="AY129327">
    <property type="protein sequence ID" value="AAN17533.1"/>
    <property type="molecule type" value="mRNA"/>
</dbReference>
<proteinExistence type="evidence at transcript level"/>
<name>Q7TME3_MOUSE</name>
<reference evidence="1" key="1">
    <citation type="submission" date="2002-07" db="EMBL/GenBank/DDBJ databases">
        <title>Mouse eIF5A, genes and mRNAs.</title>
        <authorList>
            <person name="Jenkins Z.A."/>
            <person name="Johansson H.E."/>
        </authorList>
    </citation>
    <scope>NUCLEOTIDE SEQUENCE</scope>
    <source>
        <strain evidence="1">BALB/c</strain>
    </source>
</reference>
<protein>
    <submittedName>
        <fullName evidence="1 2">UORF</fullName>
    </submittedName>
</protein>
<accession>Q7TME3</accession>
<dbReference type="MGI" id="MGI:106248">
    <property type="gene designation" value="Eif5a"/>
</dbReference>
<evidence type="ECO:0000313" key="2">
    <source>
        <dbReference type="EMBL" id="AAN17533.1"/>
    </source>
</evidence>
<dbReference type="AGR" id="MGI:106248"/>